<dbReference type="Gene3D" id="2.60.40.640">
    <property type="match status" value="1"/>
</dbReference>
<dbReference type="Pfam" id="PF00339">
    <property type="entry name" value="Arrestin_N"/>
    <property type="match status" value="1"/>
</dbReference>
<evidence type="ECO:0000313" key="3">
    <source>
        <dbReference type="Proteomes" id="UP000780801"/>
    </source>
</evidence>
<dbReference type="OrthoDB" id="7785529at2759"/>
<dbReference type="SUPFAM" id="SSF81296">
    <property type="entry name" value="E set domains"/>
    <property type="match status" value="1"/>
</dbReference>
<feature type="domain" description="Arrestin-like N-terminal" evidence="1">
    <location>
        <begin position="37"/>
        <end position="95"/>
    </location>
</feature>
<dbReference type="GO" id="GO:0005737">
    <property type="term" value="C:cytoplasm"/>
    <property type="evidence" value="ECO:0007669"/>
    <property type="project" value="TreeGrafter"/>
</dbReference>
<evidence type="ECO:0000313" key="2">
    <source>
        <dbReference type="EMBL" id="KAF9578107.1"/>
    </source>
</evidence>
<organism evidence="2 3">
    <name type="scientific">Lunasporangiospora selenospora</name>
    <dbReference type="NCBI Taxonomy" id="979761"/>
    <lineage>
        <taxon>Eukaryota</taxon>
        <taxon>Fungi</taxon>
        <taxon>Fungi incertae sedis</taxon>
        <taxon>Mucoromycota</taxon>
        <taxon>Mortierellomycotina</taxon>
        <taxon>Mortierellomycetes</taxon>
        <taxon>Mortierellales</taxon>
        <taxon>Mortierellaceae</taxon>
        <taxon>Lunasporangiospora</taxon>
    </lineage>
</organism>
<reference evidence="2" key="1">
    <citation type="journal article" date="2020" name="Fungal Divers.">
        <title>Resolving the Mortierellaceae phylogeny through synthesis of multi-gene phylogenetics and phylogenomics.</title>
        <authorList>
            <person name="Vandepol N."/>
            <person name="Liber J."/>
            <person name="Desiro A."/>
            <person name="Na H."/>
            <person name="Kennedy M."/>
            <person name="Barry K."/>
            <person name="Grigoriev I.V."/>
            <person name="Miller A.N."/>
            <person name="O'Donnell K."/>
            <person name="Stajich J.E."/>
            <person name="Bonito G."/>
        </authorList>
    </citation>
    <scope>NUCLEOTIDE SEQUENCE</scope>
    <source>
        <strain evidence="2">KOD1015</strain>
    </source>
</reference>
<sequence>HLAFNLSSSIRYTCVKIRFEGNTVTKVARSIDEMCILSQQVVLLGHPNNATEASLPEGMHSWPFEFTIPSHRIPSSGKYRHATVRYTLTAIVAYNTFLGGMQEVKTSHNVELSDLISSVQDSYTKPVSLQGSSSLYSNTDSSSSQSTTTAPATATVQLDHSAFLPGDPLKVVVDLTCPVVLKRDSGCWIQLLRKDRFQAGR</sequence>
<dbReference type="Proteomes" id="UP000780801">
    <property type="component" value="Unassembled WGS sequence"/>
</dbReference>
<keyword evidence="3" id="KW-1185">Reference proteome</keyword>
<protein>
    <recommendedName>
        <fullName evidence="1">Arrestin-like N-terminal domain-containing protein</fullName>
    </recommendedName>
</protein>
<dbReference type="PANTHER" id="PTHR11188:SF17">
    <property type="entry name" value="FI21816P1"/>
    <property type="match status" value="1"/>
</dbReference>
<dbReference type="InterPro" id="IPR050357">
    <property type="entry name" value="Arrestin_domain-protein"/>
</dbReference>
<gene>
    <name evidence="2" type="ORF">BGW38_006291</name>
</gene>
<accession>A0A9P6FMC7</accession>
<dbReference type="InterPro" id="IPR011021">
    <property type="entry name" value="Arrestin-like_N"/>
</dbReference>
<dbReference type="AlphaFoldDB" id="A0A9P6FMC7"/>
<comment type="caution">
    <text evidence="2">The sequence shown here is derived from an EMBL/GenBank/DDBJ whole genome shotgun (WGS) entry which is preliminary data.</text>
</comment>
<dbReference type="EMBL" id="JAABOA010004001">
    <property type="protein sequence ID" value="KAF9578107.1"/>
    <property type="molecule type" value="Genomic_DNA"/>
</dbReference>
<dbReference type="GO" id="GO:0015031">
    <property type="term" value="P:protein transport"/>
    <property type="evidence" value="ECO:0007669"/>
    <property type="project" value="TreeGrafter"/>
</dbReference>
<dbReference type="PANTHER" id="PTHR11188">
    <property type="entry name" value="ARRESTIN DOMAIN CONTAINING PROTEIN"/>
    <property type="match status" value="1"/>
</dbReference>
<evidence type="ECO:0000259" key="1">
    <source>
        <dbReference type="Pfam" id="PF00339"/>
    </source>
</evidence>
<dbReference type="InterPro" id="IPR014752">
    <property type="entry name" value="Arrestin-like_C"/>
</dbReference>
<dbReference type="InterPro" id="IPR014756">
    <property type="entry name" value="Ig_E-set"/>
</dbReference>
<name>A0A9P6FMC7_9FUNG</name>
<feature type="non-terminal residue" evidence="2">
    <location>
        <position position="1"/>
    </location>
</feature>
<proteinExistence type="predicted"/>